<feature type="transmembrane region" description="Helical" evidence="6">
    <location>
        <begin position="489"/>
        <end position="507"/>
    </location>
</feature>
<feature type="domain" description="Cyclin-like" evidence="7">
    <location>
        <begin position="18"/>
        <end position="95"/>
    </location>
</feature>
<proteinExistence type="inferred from homology"/>
<dbReference type="Pfam" id="PF00854">
    <property type="entry name" value="PTR2"/>
    <property type="match status" value="1"/>
</dbReference>
<dbReference type="Gene3D" id="1.10.472.10">
    <property type="entry name" value="Cyclin-like"/>
    <property type="match status" value="1"/>
</dbReference>
<gene>
    <name evidence="9" type="ORF">DKX38_027919</name>
</gene>
<dbReference type="Proteomes" id="UP000326939">
    <property type="component" value="Chromosome 18"/>
</dbReference>
<protein>
    <recommendedName>
        <fullName evidence="11">B-like cyclin</fullName>
    </recommendedName>
</protein>
<comment type="similarity">
    <text evidence="2">Belongs to the major facilitator superfamily. Proton-dependent oligopeptide transporter (POT/PTR) (TC 2.A.17) family.</text>
</comment>
<dbReference type="SUPFAM" id="SSF47954">
    <property type="entry name" value="Cyclin-like"/>
    <property type="match status" value="1"/>
</dbReference>
<evidence type="ECO:0000256" key="2">
    <source>
        <dbReference type="ARBA" id="ARBA00005982"/>
    </source>
</evidence>
<keyword evidence="4 6" id="KW-1133">Transmembrane helix</keyword>
<comment type="caution">
    <text evidence="9">The sequence shown here is derived from an EMBL/GenBank/DDBJ whole genome shotgun (WGS) entry which is preliminary data.</text>
</comment>
<feature type="transmembrane region" description="Helical" evidence="6">
    <location>
        <begin position="347"/>
        <end position="366"/>
    </location>
</feature>
<evidence type="ECO:0000256" key="6">
    <source>
        <dbReference type="SAM" id="Phobius"/>
    </source>
</evidence>
<feature type="transmembrane region" description="Helical" evidence="6">
    <location>
        <begin position="655"/>
        <end position="678"/>
    </location>
</feature>
<feature type="domain" description="Cyclin C-terminal" evidence="8">
    <location>
        <begin position="11"/>
        <end position="126"/>
    </location>
</feature>
<dbReference type="Gene3D" id="1.20.1250.20">
    <property type="entry name" value="MFS general substrate transporter like domains"/>
    <property type="match status" value="1"/>
</dbReference>
<dbReference type="InterPro" id="IPR000109">
    <property type="entry name" value="POT_fam"/>
</dbReference>
<evidence type="ECO:0000256" key="3">
    <source>
        <dbReference type="ARBA" id="ARBA00022692"/>
    </source>
</evidence>
<reference evidence="10" key="1">
    <citation type="journal article" date="2019" name="Gigascience">
        <title>De novo genome assembly of the endangered Acer yangbiense, a plant species with extremely small populations endemic to Yunnan Province, China.</title>
        <authorList>
            <person name="Yang J."/>
            <person name="Wariss H.M."/>
            <person name="Tao L."/>
            <person name="Zhang R."/>
            <person name="Yun Q."/>
            <person name="Hollingsworth P."/>
            <person name="Dao Z."/>
            <person name="Luo G."/>
            <person name="Guo H."/>
            <person name="Ma Y."/>
            <person name="Sun W."/>
        </authorList>
    </citation>
    <scope>NUCLEOTIDE SEQUENCE [LARGE SCALE GENOMIC DNA]</scope>
    <source>
        <strain evidence="10">cv. br00</strain>
    </source>
</reference>
<name>A0A5N5J9G2_9ROSI</name>
<feature type="transmembrane region" description="Helical" evidence="6">
    <location>
        <begin position="569"/>
        <end position="590"/>
    </location>
</feature>
<dbReference type="InterPro" id="IPR013763">
    <property type="entry name" value="Cyclin-like_dom"/>
</dbReference>
<dbReference type="SMART" id="SM01332">
    <property type="entry name" value="Cyclin_C"/>
    <property type="match status" value="1"/>
</dbReference>
<keyword evidence="5 6" id="KW-0472">Membrane</keyword>
<sequence length="743" mass="82312">MEMNCLNLWHPSPSVLIPVLRTVGNIVTGDDMQTPKVLSLVEYEMLKFPPSLLAASAIYTAQCTIYGFKEWNRTCEWHSNYSEEQLLECSRLMVGLHQKAGTGKLTGVYRKYNSSKFGFTSKCEAAHNRQPYPLDLTPSHQARFNLNSATPSGKNRVQEEQMEDPLDHKGIIREPLLGSSSKKGGVRALIFIIVNEAFERLANYGLSTNLILYLTREYRIDAVNGAQILYLHSAATNFTPFIGAFLADTYVGRYFMIGSGCIACLLGVTLLWLTAMIPGARPPPCVQFHDSCESASTSQLLLLYSSLGLMAIGAGGIRSSSLAFGADQLGKREKLQRSGILESFFSWYYATVSVAVFLAMTCILYIQDNMGWKVGFGIPVVLMILSTLSFFLASPIFVKSKAKAGWLDGFARVLAASFRKRSIKLSSQVTDDVYHHRKGSKLVVPTEKLRFLNKACVIRNPEEDLISDGRASNPWSLCTVDEVEELKSLIMVIPIWSTGVLMSINVLQHSFIVFQASTMDRHITSKFQVPAASFTAFQLFSSVIWIALYDRVAIPLASKIRGKPTRLSLKQRIGIGILSSSAAMAALAIIESARRETAIKDGFSDDPDAVLPISAMWLLLYFFITGFAEAFCGIGQNEFFYTELPKTMSSVASNLFEMGLSVSNLVASLLVTVVRNFFKTKDQESWLSSNINKGHYDYYYWLLAGLSLVNFIYYRTCSKAYGPCKGEGGNATDEGEALTDEDS</sequence>
<dbReference type="CDD" id="cd17416">
    <property type="entry name" value="MFS_NPF1_2"/>
    <property type="match status" value="1"/>
</dbReference>
<dbReference type="GO" id="GO:0022857">
    <property type="term" value="F:transmembrane transporter activity"/>
    <property type="evidence" value="ECO:0007669"/>
    <property type="project" value="InterPro"/>
</dbReference>
<evidence type="ECO:0000256" key="5">
    <source>
        <dbReference type="ARBA" id="ARBA00023136"/>
    </source>
</evidence>
<evidence type="ECO:0000256" key="4">
    <source>
        <dbReference type="ARBA" id="ARBA00022989"/>
    </source>
</evidence>
<feature type="transmembrane region" description="Helical" evidence="6">
    <location>
        <begin position="698"/>
        <end position="716"/>
    </location>
</feature>
<dbReference type="Pfam" id="PF02984">
    <property type="entry name" value="Cyclin_C"/>
    <property type="match status" value="1"/>
</dbReference>
<keyword evidence="3 6" id="KW-0812">Transmembrane</keyword>
<dbReference type="InterPro" id="IPR036259">
    <property type="entry name" value="MFS_trans_sf"/>
</dbReference>
<organism evidence="9 10">
    <name type="scientific">Salix brachista</name>
    <dbReference type="NCBI Taxonomy" id="2182728"/>
    <lineage>
        <taxon>Eukaryota</taxon>
        <taxon>Viridiplantae</taxon>
        <taxon>Streptophyta</taxon>
        <taxon>Embryophyta</taxon>
        <taxon>Tracheophyta</taxon>
        <taxon>Spermatophyta</taxon>
        <taxon>Magnoliopsida</taxon>
        <taxon>eudicotyledons</taxon>
        <taxon>Gunneridae</taxon>
        <taxon>Pentapetalae</taxon>
        <taxon>rosids</taxon>
        <taxon>fabids</taxon>
        <taxon>Malpighiales</taxon>
        <taxon>Salicaceae</taxon>
        <taxon>Saliceae</taxon>
        <taxon>Salix</taxon>
    </lineage>
</organism>
<evidence type="ECO:0000313" key="10">
    <source>
        <dbReference type="Proteomes" id="UP000326939"/>
    </source>
</evidence>
<dbReference type="InterPro" id="IPR036915">
    <property type="entry name" value="Cyclin-like_sf"/>
</dbReference>
<dbReference type="SMART" id="SM00385">
    <property type="entry name" value="CYCLIN"/>
    <property type="match status" value="1"/>
</dbReference>
<evidence type="ECO:0000256" key="1">
    <source>
        <dbReference type="ARBA" id="ARBA00004141"/>
    </source>
</evidence>
<feature type="transmembrane region" description="Helical" evidence="6">
    <location>
        <begin position="378"/>
        <end position="398"/>
    </location>
</feature>
<feature type="transmembrane region" description="Helical" evidence="6">
    <location>
        <begin position="300"/>
        <end position="326"/>
    </location>
</feature>
<dbReference type="EMBL" id="VDCV01000018">
    <property type="protein sequence ID" value="KAB5514013.1"/>
    <property type="molecule type" value="Genomic_DNA"/>
</dbReference>
<dbReference type="PANTHER" id="PTHR11654">
    <property type="entry name" value="OLIGOPEPTIDE TRANSPORTER-RELATED"/>
    <property type="match status" value="1"/>
</dbReference>
<dbReference type="AlphaFoldDB" id="A0A5N5J9G2"/>
<dbReference type="InterPro" id="IPR004367">
    <property type="entry name" value="Cyclin_C-dom"/>
</dbReference>
<feature type="transmembrane region" description="Helical" evidence="6">
    <location>
        <begin position="228"/>
        <end position="247"/>
    </location>
</feature>
<evidence type="ECO:0008006" key="11">
    <source>
        <dbReference type="Google" id="ProtNLM"/>
    </source>
</evidence>
<dbReference type="GO" id="GO:0016020">
    <property type="term" value="C:membrane"/>
    <property type="evidence" value="ECO:0007669"/>
    <property type="project" value="UniProtKB-SubCell"/>
</dbReference>
<feature type="transmembrane region" description="Helical" evidence="6">
    <location>
        <begin position="527"/>
        <end position="548"/>
    </location>
</feature>
<evidence type="ECO:0000313" key="9">
    <source>
        <dbReference type="EMBL" id="KAB5514013.1"/>
    </source>
</evidence>
<accession>A0A5N5J9G2</accession>
<feature type="transmembrane region" description="Helical" evidence="6">
    <location>
        <begin position="610"/>
        <end position="634"/>
    </location>
</feature>
<keyword evidence="10" id="KW-1185">Reference proteome</keyword>
<dbReference type="SUPFAM" id="SSF103473">
    <property type="entry name" value="MFS general substrate transporter"/>
    <property type="match status" value="1"/>
</dbReference>
<feature type="transmembrane region" description="Helical" evidence="6">
    <location>
        <begin position="254"/>
        <end position="280"/>
    </location>
</feature>
<evidence type="ECO:0000259" key="8">
    <source>
        <dbReference type="SMART" id="SM01332"/>
    </source>
</evidence>
<evidence type="ECO:0000259" key="7">
    <source>
        <dbReference type="SMART" id="SM00385"/>
    </source>
</evidence>
<comment type="subcellular location">
    <subcellularLocation>
        <location evidence="1">Membrane</location>
        <topology evidence="1">Multi-pass membrane protein</topology>
    </subcellularLocation>
</comment>